<keyword evidence="1" id="KW-1133">Transmembrane helix</keyword>
<gene>
    <name evidence="2" type="ORF">A2648_00205</name>
</gene>
<name>A0A1G2CTF3_9BACT</name>
<evidence type="ECO:0000313" key="2">
    <source>
        <dbReference type="EMBL" id="OGZ04010.1"/>
    </source>
</evidence>
<organism evidence="2 3">
    <name type="scientific">Candidatus Lloydbacteria bacterium RIFCSPHIGHO2_01_FULL_41_20</name>
    <dbReference type="NCBI Taxonomy" id="1798657"/>
    <lineage>
        <taxon>Bacteria</taxon>
        <taxon>Candidatus Lloydiibacteriota</taxon>
    </lineage>
</organism>
<keyword evidence="1" id="KW-0812">Transmembrane</keyword>
<dbReference type="STRING" id="1798657.A2648_00205"/>
<feature type="transmembrane region" description="Helical" evidence="1">
    <location>
        <begin position="12"/>
        <end position="34"/>
    </location>
</feature>
<protein>
    <recommendedName>
        <fullName evidence="4">Prepilin-type N-terminal cleavage/methylation domain-containing protein</fullName>
    </recommendedName>
</protein>
<sequence>MNTKERKSGYSMIELVIYISIIAVMAVLSVQAMLSTTRVFAEIKSFVNISEGGVIAIERIIKEIRFGKSIDYAETILDINPGRLKLNTTDENGNAKTMDFYTANNSVNIIDNGVDKGSITGSSTVLTSLVFRQSTTSKGMLVKIEMTIKDTRETNPRSASFYGSAVLRGAY</sequence>
<keyword evidence="1" id="KW-0472">Membrane</keyword>
<comment type="caution">
    <text evidence="2">The sequence shown here is derived from an EMBL/GenBank/DDBJ whole genome shotgun (WGS) entry which is preliminary data.</text>
</comment>
<evidence type="ECO:0008006" key="4">
    <source>
        <dbReference type="Google" id="ProtNLM"/>
    </source>
</evidence>
<dbReference type="Proteomes" id="UP000178841">
    <property type="component" value="Unassembled WGS sequence"/>
</dbReference>
<dbReference type="AlphaFoldDB" id="A0A1G2CTF3"/>
<evidence type="ECO:0000313" key="3">
    <source>
        <dbReference type="Proteomes" id="UP000178841"/>
    </source>
</evidence>
<proteinExistence type="predicted"/>
<accession>A0A1G2CTF3</accession>
<reference evidence="2 3" key="1">
    <citation type="journal article" date="2016" name="Nat. Commun.">
        <title>Thousands of microbial genomes shed light on interconnected biogeochemical processes in an aquifer system.</title>
        <authorList>
            <person name="Anantharaman K."/>
            <person name="Brown C.T."/>
            <person name="Hug L.A."/>
            <person name="Sharon I."/>
            <person name="Castelle C.J."/>
            <person name="Probst A.J."/>
            <person name="Thomas B.C."/>
            <person name="Singh A."/>
            <person name="Wilkins M.J."/>
            <person name="Karaoz U."/>
            <person name="Brodie E.L."/>
            <person name="Williams K.H."/>
            <person name="Hubbard S.S."/>
            <person name="Banfield J.F."/>
        </authorList>
    </citation>
    <scope>NUCLEOTIDE SEQUENCE [LARGE SCALE GENOMIC DNA]</scope>
</reference>
<dbReference type="EMBL" id="MHLH01000012">
    <property type="protein sequence ID" value="OGZ04010.1"/>
    <property type="molecule type" value="Genomic_DNA"/>
</dbReference>
<evidence type="ECO:0000256" key="1">
    <source>
        <dbReference type="SAM" id="Phobius"/>
    </source>
</evidence>